<dbReference type="Pfam" id="PF00149">
    <property type="entry name" value="Metallophos"/>
    <property type="match status" value="1"/>
</dbReference>
<feature type="domain" description="Calcineurin-like phosphoesterase" evidence="2">
    <location>
        <begin position="4"/>
        <end position="245"/>
    </location>
</feature>
<reference evidence="4" key="1">
    <citation type="submission" date="2023-03" db="EMBL/GenBank/DDBJ databases">
        <title>Bacterial isolates from washroom surfaces on a university campus.</title>
        <authorList>
            <person name="Holman D.B."/>
            <person name="Gzyl K.E."/>
            <person name="Taheri A.E."/>
        </authorList>
    </citation>
    <scope>NUCLEOTIDE SEQUENCE</scope>
    <source>
        <strain evidence="4">RD03</strain>
    </source>
</reference>
<dbReference type="InterPro" id="IPR029052">
    <property type="entry name" value="Metallo-depent_PP-like"/>
</dbReference>
<dbReference type="Pfam" id="PF24406">
    <property type="entry name" value="nSTAND_NTPase4"/>
    <property type="match status" value="1"/>
</dbReference>
<accession>A0AAW6T1C0</accession>
<dbReference type="EMBL" id="JAROYP010000014">
    <property type="protein sequence ID" value="MDH5163367.1"/>
    <property type="molecule type" value="Genomic_DNA"/>
</dbReference>
<evidence type="ECO:0000313" key="4">
    <source>
        <dbReference type="EMBL" id="MDH5163367.1"/>
    </source>
</evidence>
<dbReference type="Gene3D" id="3.60.21.10">
    <property type="match status" value="1"/>
</dbReference>
<dbReference type="GO" id="GO:0016787">
    <property type="term" value="F:hydrolase activity"/>
    <property type="evidence" value="ECO:0007669"/>
    <property type="project" value="InterPro"/>
</dbReference>
<dbReference type="InterPro" id="IPR057123">
    <property type="entry name" value="STAND_NTPase4_dom"/>
</dbReference>
<dbReference type="Proteomes" id="UP001159179">
    <property type="component" value="Unassembled WGS sequence"/>
</dbReference>
<gene>
    <name evidence="4" type="ORF">P5X88_20755</name>
</gene>
<dbReference type="SUPFAM" id="SSF52540">
    <property type="entry name" value="P-loop containing nucleoside triphosphate hydrolases"/>
    <property type="match status" value="1"/>
</dbReference>
<evidence type="ECO:0000256" key="1">
    <source>
        <dbReference type="SAM" id="MobiDB-lite"/>
    </source>
</evidence>
<dbReference type="InterPro" id="IPR027417">
    <property type="entry name" value="P-loop_NTPase"/>
</dbReference>
<feature type="compositionally biased region" description="Basic and acidic residues" evidence="1">
    <location>
        <begin position="803"/>
        <end position="815"/>
    </location>
</feature>
<organism evidence="4 5">
    <name type="scientific">Heyndrickxia oleronia</name>
    <dbReference type="NCBI Taxonomy" id="38875"/>
    <lineage>
        <taxon>Bacteria</taxon>
        <taxon>Bacillati</taxon>
        <taxon>Bacillota</taxon>
        <taxon>Bacilli</taxon>
        <taxon>Bacillales</taxon>
        <taxon>Bacillaceae</taxon>
        <taxon>Heyndrickxia</taxon>
    </lineage>
</organism>
<name>A0AAW6T1C0_9BACI</name>
<dbReference type="CDD" id="cd01983">
    <property type="entry name" value="SIMIBI"/>
    <property type="match status" value="1"/>
</dbReference>
<protein>
    <submittedName>
        <fullName evidence="4">Metallophosphoesterase</fullName>
    </submittedName>
</protein>
<proteinExistence type="predicted"/>
<comment type="caution">
    <text evidence="4">The sequence shown here is derived from an EMBL/GenBank/DDBJ whole genome shotgun (WGS) entry which is preliminary data.</text>
</comment>
<dbReference type="AlphaFoldDB" id="A0AAW6T1C0"/>
<dbReference type="RefSeq" id="WP_280618067.1">
    <property type="nucleotide sequence ID" value="NZ_JAROYP010000014.1"/>
</dbReference>
<dbReference type="Gene3D" id="3.40.50.300">
    <property type="entry name" value="P-loop containing nucleotide triphosphate hydrolases"/>
    <property type="match status" value="1"/>
</dbReference>
<evidence type="ECO:0000259" key="2">
    <source>
        <dbReference type="Pfam" id="PF00149"/>
    </source>
</evidence>
<dbReference type="SUPFAM" id="SSF56300">
    <property type="entry name" value="Metallo-dependent phosphatases"/>
    <property type="match status" value="1"/>
</dbReference>
<evidence type="ECO:0000259" key="3">
    <source>
        <dbReference type="Pfam" id="PF24406"/>
    </source>
</evidence>
<sequence length="1043" mass="121882">MVLTIIQLTDIHFSLKNENPLLDRKESLFRAIAAEARGSSALLVLITGDIANIGVNIEYSDYAFGFFALLKEELSKELNIKVDFVFQPGNHDCDFSNQEEYQLRETIIRGLQANQFSNLNDATIKMVTKQDPFNEFKSIFHEDWNFCKALLEHPLLTIVKISNDLGKEIHLNLYNSSWLSRIKEKPGELYMPLDILSDKVKLNKNVITISSVHHPDHWFYPNNRREWVNFIEKTSNFVLTGHEHVDSAVEKTNWNNKKTHFIEGRSLQDLYEKDNSGFNSIKLNLSNSSFSLSRYILTSQGRYEINHPIMEKEIDIISPFGKDIEFNPSFLQVVNDIGLPLTHPRKEDLLLSDLYVLPDVEEVLYADDQHSTFLKEPILKILKEDTESILLFTGDHESGKTSLSKYITMNFLQKGIFPLLVKGNEIKGDLINSIEKLIDRISPVIYNKDSIETYKQLKREERILIIDDWHQCLVNSKLKQNFIKNAKEYFKQIIVLSEINSNISDAIELVPVNDEYNLRHLQLIEFGHVKQDELVTKWVSLGQEEVMTEDKLVREKDSMLQALRPIISNGVVPKYPIYLLIMLKAIENGQPHDLSKSSNGYYFEVLIKDALSTIEIKNKDLDKLYTYLTGLSECMSHNENREITEYQWRHFHQEHLKYHDLEDDQLNLKEYRDKLLNNKIIKQYGDSYSFYHPYLYYYFVAQYYATRMGTNDIQRKVKYMCQNLQNEEYANIIMFLTHLSKEEIIINEVLSSARSIFENISPLQLDNDIIIINELIDEVYQIYVDREIDVVEYRRQENELLDQNERESKRKENLSSKETAATIKEDDEHDDTKYVLERIDSITKGFKIIEITGQILKNYYGSLSSIQKSQLCEELFKLGFRIVHSFILDLKEHHQQIISLITSQLLERGQEADSKKAEKFAKQLLFRLSSFIIFKTLIKIGLSVGTNDLDPTYRRVIEQLNYHTAKLAYIGIKLDYYENFPITEVATLFQEIRENPMAKTLLREQVRRYLYMFPTTYSEKQKICASVHITLGPAEQLKLNKLS</sequence>
<evidence type="ECO:0000313" key="5">
    <source>
        <dbReference type="Proteomes" id="UP001159179"/>
    </source>
</evidence>
<dbReference type="InterPro" id="IPR004843">
    <property type="entry name" value="Calcineurin-like_PHP"/>
</dbReference>
<feature type="region of interest" description="Disordered" evidence="1">
    <location>
        <begin position="803"/>
        <end position="823"/>
    </location>
</feature>
<feature type="domain" description="STAND NTPase 4 small alpha/beta" evidence="3">
    <location>
        <begin position="642"/>
        <end position="700"/>
    </location>
</feature>